<dbReference type="OrthoDB" id="4963209at2"/>
<evidence type="ECO:0000313" key="2">
    <source>
        <dbReference type="EMBL" id="RZS68419.1"/>
    </source>
</evidence>
<dbReference type="Proteomes" id="UP000293289">
    <property type="component" value="Unassembled WGS sequence"/>
</dbReference>
<accession>A0A4Q7MP05</accession>
<dbReference type="AlphaFoldDB" id="A0A4Q7MP05"/>
<feature type="region of interest" description="Disordered" evidence="1">
    <location>
        <begin position="317"/>
        <end position="347"/>
    </location>
</feature>
<gene>
    <name evidence="2" type="ORF">EV187_0848</name>
</gene>
<comment type="caution">
    <text evidence="2">The sequence shown here is derived from an EMBL/GenBank/DDBJ whole genome shotgun (WGS) entry which is preliminary data.</text>
</comment>
<dbReference type="SUPFAM" id="SSF81301">
    <property type="entry name" value="Nucleotidyltransferase"/>
    <property type="match status" value="1"/>
</dbReference>
<evidence type="ECO:0008006" key="4">
    <source>
        <dbReference type="Google" id="ProtNLM"/>
    </source>
</evidence>
<organism evidence="2 3">
    <name type="scientific">Agromyces ramosus</name>
    <dbReference type="NCBI Taxonomy" id="33879"/>
    <lineage>
        <taxon>Bacteria</taxon>
        <taxon>Bacillati</taxon>
        <taxon>Actinomycetota</taxon>
        <taxon>Actinomycetes</taxon>
        <taxon>Micrococcales</taxon>
        <taxon>Microbacteriaceae</taxon>
        <taxon>Agromyces</taxon>
    </lineage>
</organism>
<dbReference type="RefSeq" id="WP_130351735.1">
    <property type="nucleotide sequence ID" value="NZ_SGWY01000001.1"/>
</dbReference>
<proteinExistence type="predicted"/>
<evidence type="ECO:0000313" key="3">
    <source>
        <dbReference type="Proteomes" id="UP000293289"/>
    </source>
</evidence>
<evidence type="ECO:0000256" key="1">
    <source>
        <dbReference type="SAM" id="MobiDB-lite"/>
    </source>
</evidence>
<dbReference type="InterPro" id="IPR043519">
    <property type="entry name" value="NT_sf"/>
</dbReference>
<dbReference type="EMBL" id="SGWY01000001">
    <property type="protein sequence ID" value="RZS68419.1"/>
    <property type="molecule type" value="Genomic_DNA"/>
</dbReference>
<name>A0A4Q7MP05_9MICO</name>
<sequence>MTLAESHVQTSVLEDALEAARHRIEVSQAELDEARYRRDEIAAALKKEFPGSTTYSNGSVAHGDALNPLNDVDLGVVVPNADGIYGPGRRGPSELKARAAAAIRRELSPMYEDLRVEVDGHKRSILVRFRQPVTAGQPDFTADVIVAIDNPDAAGLFIPRWDAWDRSDPIEHTRLVREANAASSSRFARVVRLVKHWSRHHERPLCSWNIKALALSSVRLPGSILSGLRGWYAGAIHDLERGLTPDPAGVAEKPIRLGDDWTSRDVIAELRTALDLLDKALELERRGYPAMALEKLAQLFEDPDMFPFPPADEVKREGAALNAGRKSGELVSASSATKPIPARAWAP</sequence>
<protein>
    <recommendedName>
        <fullName evidence="4">Nucleotidyltransferase-like protein</fullName>
    </recommendedName>
</protein>
<keyword evidence="3" id="KW-1185">Reference proteome</keyword>
<reference evidence="2 3" key="1">
    <citation type="submission" date="2019-02" db="EMBL/GenBank/DDBJ databases">
        <title>Genomic Encyclopedia of Type Strains, Phase IV (KMG-IV): sequencing the most valuable type-strain genomes for metagenomic binning, comparative biology and taxonomic classification.</title>
        <authorList>
            <person name="Goeker M."/>
        </authorList>
    </citation>
    <scope>NUCLEOTIDE SEQUENCE [LARGE SCALE GENOMIC DNA]</scope>
    <source>
        <strain evidence="2 3">DSM 43045</strain>
    </source>
</reference>